<protein>
    <submittedName>
        <fullName evidence="2">Glycosyltransferase</fullName>
    </submittedName>
</protein>
<dbReference type="EMBL" id="LT671858">
    <property type="protein sequence ID" value="SIM68639.1"/>
    <property type="molecule type" value="Genomic_DNA"/>
</dbReference>
<dbReference type="PANTHER" id="PTHR43630:SF2">
    <property type="entry name" value="GLYCOSYLTRANSFERASE"/>
    <property type="match status" value="1"/>
</dbReference>
<dbReference type="PANTHER" id="PTHR43630">
    <property type="entry name" value="POLY-BETA-1,6-N-ACETYL-D-GLUCOSAMINE SYNTHASE"/>
    <property type="match status" value="1"/>
</dbReference>
<dbReference type="RefSeq" id="WP_148689889.1">
    <property type="nucleotide sequence ID" value="NZ_LT671858.1"/>
</dbReference>
<organism evidence="2 3">
    <name type="scientific">Cuniculiplasma divulgatum</name>
    <dbReference type="NCBI Taxonomy" id="1673428"/>
    <lineage>
        <taxon>Archaea</taxon>
        <taxon>Methanobacteriati</taxon>
        <taxon>Thermoplasmatota</taxon>
        <taxon>Thermoplasmata</taxon>
        <taxon>Thermoplasmatales</taxon>
        <taxon>Cuniculiplasmataceae</taxon>
        <taxon>Cuniculiplasma</taxon>
    </lineage>
</organism>
<feature type="domain" description="Glycosyltransferase 2-like" evidence="1">
    <location>
        <begin position="3"/>
        <end position="100"/>
    </location>
</feature>
<proteinExistence type="predicted"/>
<dbReference type="SUPFAM" id="SSF53448">
    <property type="entry name" value="Nucleotide-diphospho-sugar transferases"/>
    <property type="match status" value="1"/>
</dbReference>
<dbReference type="InterPro" id="IPR029044">
    <property type="entry name" value="Nucleotide-diphossugar_trans"/>
</dbReference>
<evidence type="ECO:0000313" key="2">
    <source>
        <dbReference type="EMBL" id="SIM68639.1"/>
    </source>
</evidence>
<dbReference type="Proteomes" id="UP000195607">
    <property type="component" value="Chromosome I"/>
</dbReference>
<gene>
    <name evidence="2" type="ORF">CSP5_1253</name>
</gene>
<name>A0A1N5V7Q9_9ARCH</name>
<dbReference type="InterPro" id="IPR001173">
    <property type="entry name" value="Glyco_trans_2-like"/>
</dbReference>
<dbReference type="AlphaFoldDB" id="A0A1N5V7Q9"/>
<dbReference type="Pfam" id="PF00535">
    <property type="entry name" value="Glycos_transf_2"/>
    <property type="match status" value="1"/>
</dbReference>
<reference evidence="2 3" key="1">
    <citation type="submission" date="2016-04" db="EMBL/GenBank/DDBJ databases">
        <authorList>
            <person name="Evans L.H."/>
            <person name="Alamgir A."/>
            <person name="Owens N."/>
            <person name="Weber N.D."/>
            <person name="Virtaneva K."/>
            <person name="Barbian K."/>
            <person name="Babar A."/>
            <person name="Rosenke K."/>
        </authorList>
    </citation>
    <scope>NUCLEOTIDE SEQUENCE [LARGE SCALE GENOMIC DNA]</scope>
    <source>
        <strain evidence="3">S5(T) (JCM 30642 \VKM B-2941)</strain>
    </source>
</reference>
<dbReference type="GeneID" id="41588504"/>
<sequence>MISFCVTTYNTSKTFDKFFNSFNGLLIEYEIVIVDNNSQDGTKEYFERFKNEHVKFIQEKCNRGEGRNIAIKNSTGDYIIMLDADIEYKQLQSVVELCLDPTNNKILTHFRSGIVGVNITGAPKDIFIKLGLYPPINCYEDIYLWDLANNLKIFKRIDIPVDYADNIRIDELTGTISEWRYSKGRYEYLKRWIEKSADIIFVKGQNYSAFKKFNRVDSLRKTIYSLFLFVIGKVYSRFIIKVPTIEDKAKQIAGQSMKTSDF</sequence>
<evidence type="ECO:0000259" key="1">
    <source>
        <dbReference type="Pfam" id="PF00535"/>
    </source>
</evidence>
<dbReference type="Gene3D" id="3.90.550.10">
    <property type="entry name" value="Spore Coat Polysaccharide Biosynthesis Protein SpsA, Chain A"/>
    <property type="match status" value="1"/>
</dbReference>
<dbReference type="GO" id="GO:0016740">
    <property type="term" value="F:transferase activity"/>
    <property type="evidence" value="ECO:0007669"/>
    <property type="project" value="UniProtKB-KW"/>
</dbReference>
<evidence type="ECO:0000313" key="3">
    <source>
        <dbReference type="Proteomes" id="UP000195607"/>
    </source>
</evidence>
<keyword evidence="2" id="KW-0808">Transferase</keyword>
<accession>A0A1N5V7Q9</accession>